<evidence type="ECO:0000313" key="1">
    <source>
        <dbReference type="EMBL" id="CAB4139365.1"/>
    </source>
</evidence>
<sequence>MPNERPRNRLTPVHPMAPEGQTIHAIIWIDAVASSGWSTDPTETSVMTVMSVGRIVHEDDKQIVMAGTFGLGEDADTNCRIAIPKGWVKSQVQLVARA</sequence>
<organism evidence="1">
    <name type="scientific">uncultured Caudovirales phage</name>
    <dbReference type="NCBI Taxonomy" id="2100421"/>
    <lineage>
        <taxon>Viruses</taxon>
        <taxon>Duplodnaviria</taxon>
        <taxon>Heunggongvirae</taxon>
        <taxon>Uroviricota</taxon>
        <taxon>Caudoviricetes</taxon>
        <taxon>Peduoviridae</taxon>
        <taxon>Maltschvirus</taxon>
        <taxon>Maltschvirus maltsch</taxon>
    </lineage>
</organism>
<dbReference type="EMBL" id="LR796356">
    <property type="protein sequence ID" value="CAB4139365.1"/>
    <property type="molecule type" value="Genomic_DNA"/>
</dbReference>
<accession>A0A6J5LXY6</accession>
<reference evidence="1" key="1">
    <citation type="submission" date="2020-04" db="EMBL/GenBank/DDBJ databases">
        <authorList>
            <person name="Chiriac C."/>
            <person name="Salcher M."/>
            <person name="Ghai R."/>
            <person name="Kavagutti S V."/>
        </authorList>
    </citation>
    <scope>NUCLEOTIDE SEQUENCE</scope>
</reference>
<name>A0A6J5LXY6_9CAUD</name>
<protein>
    <submittedName>
        <fullName evidence="1">Uncharacterized protein</fullName>
    </submittedName>
</protein>
<gene>
    <name evidence="1" type="ORF">UFOVP347_18</name>
</gene>
<proteinExistence type="predicted"/>